<evidence type="ECO:0000256" key="11">
    <source>
        <dbReference type="ARBA" id="ARBA00023136"/>
    </source>
</evidence>
<dbReference type="GO" id="GO:0006508">
    <property type="term" value="P:proteolysis"/>
    <property type="evidence" value="ECO:0007669"/>
    <property type="project" value="UniProtKB-KW"/>
</dbReference>
<dbReference type="SUPFAM" id="SSF54631">
    <property type="entry name" value="CBS-domain pair"/>
    <property type="match status" value="1"/>
</dbReference>
<proteinExistence type="inferred from homology"/>
<keyword evidence="6" id="KW-0479">Metal-binding</keyword>
<evidence type="ECO:0000313" key="15">
    <source>
        <dbReference type="Proteomes" id="UP000183508"/>
    </source>
</evidence>
<evidence type="ECO:0000256" key="10">
    <source>
        <dbReference type="ARBA" id="ARBA00023049"/>
    </source>
</evidence>
<feature type="transmembrane region" description="Helical" evidence="12">
    <location>
        <begin position="29"/>
        <end position="55"/>
    </location>
</feature>
<dbReference type="RefSeq" id="WP_245783956.1">
    <property type="nucleotide sequence ID" value="NZ_FPBV01000012.1"/>
</dbReference>
<dbReference type="Pfam" id="PF02163">
    <property type="entry name" value="Peptidase_M50"/>
    <property type="match status" value="1"/>
</dbReference>
<dbReference type="PANTHER" id="PTHR39188">
    <property type="entry name" value="MEMBRANE-ASSOCIATED ZINC METALLOPROTEASE M50B"/>
    <property type="match status" value="1"/>
</dbReference>
<evidence type="ECO:0000256" key="9">
    <source>
        <dbReference type="ARBA" id="ARBA00022989"/>
    </source>
</evidence>
<evidence type="ECO:0000313" key="14">
    <source>
        <dbReference type="EMBL" id="SFU89488.1"/>
    </source>
</evidence>
<dbReference type="PANTHER" id="PTHR39188:SF3">
    <property type="entry name" value="STAGE IV SPORULATION PROTEIN FB"/>
    <property type="match status" value="1"/>
</dbReference>
<dbReference type="eggNOG" id="COG1994">
    <property type="taxonomic scope" value="Bacteria"/>
</dbReference>
<comment type="subcellular location">
    <subcellularLocation>
        <location evidence="2">Membrane</location>
        <topology evidence="2">Multi-pass membrane protein</topology>
    </subcellularLocation>
</comment>
<keyword evidence="8" id="KW-0862">Zinc</keyword>
<dbReference type="GO" id="GO:0046872">
    <property type="term" value="F:metal ion binding"/>
    <property type="evidence" value="ECO:0007669"/>
    <property type="project" value="UniProtKB-KW"/>
</dbReference>
<feature type="transmembrane region" description="Helical" evidence="12">
    <location>
        <begin position="75"/>
        <end position="93"/>
    </location>
</feature>
<keyword evidence="4" id="KW-0645">Protease</keyword>
<dbReference type="Proteomes" id="UP000183508">
    <property type="component" value="Unassembled WGS sequence"/>
</dbReference>
<evidence type="ECO:0000256" key="7">
    <source>
        <dbReference type="ARBA" id="ARBA00022801"/>
    </source>
</evidence>
<organism evidence="14 15">
    <name type="scientific">Alicyclobacillus macrosporangiidus</name>
    <dbReference type="NCBI Taxonomy" id="392015"/>
    <lineage>
        <taxon>Bacteria</taxon>
        <taxon>Bacillati</taxon>
        <taxon>Bacillota</taxon>
        <taxon>Bacilli</taxon>
        <taxon>Bacillales</taxon>
        <taxon>Alicyclobacillaceae</taxon>
        <taxon>Alicyclobacillus</taxon>
    </lineage>
</organism>
<keyword evidence="5 12" id="KW-0812">Transmembrane</keyword>
<evidence type="ECO:0000256" key="5">
    <source>
        <dbReference type="ARBA" id="ARBA00022692"/>
    </source>
</evidence>
<feature type="transmembrane region" description="Helical" evidence="12">
    <location>
        <begin position="199"/>
        <end position="215"/>
    </location>
</feature>
<comment type="cofactor">
    <cofactor evidence="1">
        <name>Zn(2+)</name>
        <dbReference type="ChEBI" id="CHEBI:29105"/>
    </cofactor>
</comment>
<dbReference type="AlphaFoldDB" id="A0A1I7JWB5"/>
<keyword evidence="7" id="KW-0378">Hydrolase</keyword>
<accession>A0A1I7JWB5</accession>
<keyword evidence="11 12" id="KW-0472">Membrane</keyword>
<feature type="domain" description="Peptidase M50" evidence="13">
    <location>
        <begin position="46"/>
        <end position="119"/>
    </location>
</feature>
<feature type="transmembrane region" description="Helical" evidence="12">
    <location>
        <begin position="173"/>
        <end position="193"/>
    </location>
</feature>
<dbReference type="STRING" id="392015.SAMN05421543_11257"/>
<dbReference type="InterPro" id="IPR046342">
    <property type="entry name" value="CBS_dom_sf"/>
</dbReference>
<evidence type="ECO:0000256" key="4">
    <source>
        <dbReference type="ARBA" id="ARBA00022670"/>
    </source>
</evidence>
<evidence type="ECO:0000256" key="2">
    <source>
        <dbReference type="ARBA" id="ARBA00004141"/>
    </source>
</evidence>
<comment type="similarity">
    <text evidence="3">Belongs to the peptidase M50B family.</text>
</comment>
<evidence type="ECO:0000256" key="12">
    <source>
        <dbReference type="SAM" id="Phobius"/>
    </source>
</evidence>
<sequence length="305" mass="33555">MNLHRRFVSPAGGVLGMAGLAAKVRVHPLFLALAAFAVYAGLWRDLVVLFLLVALHELGHAAAAQALGYEVERVTLLPFGGVATLGYGSIGFVPRHEALIAIAGPLVNLGLTGASAVVHALGLWPDAFFLRVAELNLWIVAFNLLPGLPLDGGRILRAARSRQLGYEAATREAYDVALWLAITLLFLGTAALWAGYPHLGMLVLGVFLLVTAWAGRRDLRMETIRFLDAKRRASRRRPEVIRSLVVPRTTPVRDVVRRFSPDRYHLVYVRNEAGEVSAILEEDELLEAVFDGRWLETVGDWMDRP</sequence>
<keyword evidence="10" id="KW-0482">Metalloprotease</keyword>
<keyword evidence="9 12" id="KW-1133">Transmembrane helix</keyword>
<evidence type="ECO:0000259" key="13">
    <source>
        <dbReference type="Pfam" id="PF02163"/>
    </source>
</evidence>
<evidence type="ECO:0000256" key="3">
    <source>
        <dbReference type="ARBA" id="ARBA00007931"/>
    </source>
</evidence>
<dbReference type="CDD" id="cd06161">
    <property type="entry name" value="S2P-M50_SpoIVFB"/>
    <property type="match status" value="1"/>
</dbReference>
<dbReference type="GO" id="GO:0016020">
    <property type="term" value="C:membrane"/>
    <property type="evidence" value="ECO:0007669"/>
    <property type="project" value="UniProtKB-SubCell"/>
</dbReference>
<evidence type="ECO:0000256" key="1">
    <source>
        <dbReference type="ARBA" id="ARBA00001947"/>
    </source>
</evidence>
<name>A0A1I7JWB5_9BACL</name>
<feature type="transmembrane region" description="Helical" evidence="12">
    <location>
        <begin position="100"/>
        <end position="123"/>
    </location>
</feature>
<reference evidence="15" key="1">
    <citation type="submission" date="2016-10" db="EMBL/GenBank/DDBJ databases">
        <authorList>
            <person name="Varghese N."/>
        </authorList>
    </citation>
    <scope>NUCLEOTIDE SEQUENCE [LARGE SCALE GENOMIC DNA]</scope>
    <source>
        <strain evidence="15">DSM 17980</strain>
    </source>
</reference>
<evidence type="ECO:0000256" key="6">
    <source>
        <dbReference type="ARBA" id="ARBA00022723"/>
    </source>
</evidence>
<dbReference type="InterPro" id="IPR008915">
    <property type="entry name" value="Peptidase_M50"/>
</dbReference>
<protein>
    <submittedName>
        <fullName evidence="14">Stage IV sporulation protein FB</fullName>
    </submittedName>
</protein>
<dbReference type="GO" id="GO:0008237">
    <property type="term" value="F:metallopeptidase activity"/>
    <property type="evidence" value="ECO:0007669"/>
    <property type="project" value="UniProtKB-KW"/>
</dbReference>
<dbReference type="EMBL" id="FPBV01000012">
    <property type="protein sequence ID" value="SFU89488.1"/>
    <property type="molecule type" value="Genomic_DNA"/>
</dbReference>
<feature type="transmembrane region" description="Helical" evidence="12">
    <location>
        <begin position="135"/>
        <end position="152"/>
    </location>
</feature>
<gene>
    <name evidence="14" type="ORF">SAMN05421543_11257</name>
</gene>
<keyword evidence="15" id="KW-1185">Reference proteome</keyword>
<evidence type="ECO:0000256" key="8">
    <source>
        <dbReference type="ARBA" id="ARBA00022833"/>
    </source>
</evidence>